<keyword evidence="23" id="KW-0238">DNA-binding</keyword>
<evidence type="ECO:0000256" key="10">
    <source>
        <dbReference type="ARBA" id="ARBA00022499"/>
    </source>
</evidence>
<comment type="similarity">
    <text evidence="6">Belongs to the metallo-dependent hydrolases superfamily. TatD-type hydrolase family.</text>
</comment>
<proteinExistence type="inferred from homology"/>
<feature type="domain" description="Ubiquitin-like" evidence="35">
    <location>
        <begin position="1373"/>
        <end position="1448"/>
    </location>
</feature>
<dbReference type="GO" id="GO:0010623">
    <property type="term" value="P:programmed cell death involved in cell development"/>
    <property type="evidence" value="ECO:0007669"/>
    <property type="project" value="UniProtKB-ARBA"/>
</dbReference>
<keyword evidence="11" id="KW-0597">Phosphoprotein</keyword>
<evidence type="ECO:0000256" key="13">
    <source>
        <dbReference type="ARBA" id="ARBA00022722"/>
    </source>
</evidence>
<dbReference type="InterPro" id="IPR015894">
    <property type="entry name" value="Guanylate-bd_N"/>
</dbReference>
<dbReference type="EMBL" id="JABDTM020026162">
    <property type="protein sequence ID" value="KAH0812295.1"/>
    <property type="molecule type" value="Genomic_DNA"/>
</dbReference>
<evidence type="ECO:0000256" key="25">
    <source>
        <dbReference type="ARBA" id="ARBA00023136"/>
    </source>
</evidence>
<feature type="compositionally biased region" description="Polar residues" evidence="33">
    <location>
        <begin position="719"/>
        <end position="728"/>
    </location>
</feature>
<feature type="domain" description="Ubiquitin-like" evidence="35">
    <location>
        <begin position="1145"/>
        <end position="1220"/>
    </location>
</feature>
<keyword evidence="27" id="KW-0804">Transcription</keyword>
<dbReference type="InterPro" id="IPR019954">
    <property type="entry name" value="Ubiquitin_CS"/>
</dbReference>
<feature type="region of interest" description="Disordered" evidence="33">
    <location>
        <begin position="551"/>
        <end position="605"/>
    </location>
</feature>
<evidence type="ECO:0000256" key="5">
    <source>
        <dbReference type="ARBA" id="ARBA00008430"/>
    </source>
</evidence>
<keyword evidence="12 34" id="KW-0812">Transmembrane</keyword>
<dbReference type="FunFam" id="4.10.280.10:FF:000023">
    <property type="entry name" value="MAX isoform 13"/>
    <property type="match status" value="1"/>
</dbReference>
<feature type="domain" description="BHLH" evidence="36">
    <location>
        <begin position="590"/>
        <end position="642"/>
    </location>
</feature>
<evidence type="ECO:0000256" key="6">
    <source>
        <dbReference type="ARBA" id="ARBA00009275"/>
    </source>
</evidence>
<evidence type="ECO:0000259" key="37">
    <source>
        <dbReference type="PROSITE" id="PS51715"/>
    </source>
</evidence>
<dbReference type="SMART" id="SM00213">
    <property type="entry name" value="UBQ"/>
    <property type="match status" value="10"/>
</dbReference>
<keyword evidence="19" id="KW-0460">Magnesium</keyword>
<dbReference type="InterPro" id="IPR000626">
    <property type="entry name" value="Ubiquitin-like_dom"/>
</dbReference>
<feature type="domain" description="Ubiquitin-like" evidence="35">
    <location>
        <begin position="1601"/>
        <end position="1676"/>
    </location>
</feature>
<feature type="compositionally biased region" description="Basic and acidic residues" evidence="33">
    <location>
        <begin position="596"/>
        <end position="605"/>
    </location>
</feature>
<dbReference type="FunFam" id="3.20.20.140:FF:000018">
    <property type="entry name" value="3'-5' ssDNA/RNA exonuclease TatD"/>
    <property type="match status" value="1"/>
</dbReference>
<keyword evidence="25 34" id="KW-0472">Membrane</keyword>
<evidence type="ECO:0000256" key="33">
    <source>
        <dbReference type="SAM" id="MobiDB-lite"/>
    </source>
</evidence>
<feature type="domain" description="Ubiquitin-like" evidence="35">
    <location>
        <begin position="1069"/>
        <end position="1144"/>
    </location>
</feature>
<keyword evidence="16" id="KW-0378">Hydrolase</keyword>
<dbReference type="InterPro" id="IPR036638">
    <property type="entry name" value="HLH_DNA-bd_sf"/>
</dbReference>
<comment type="similarity">
    <text evidence="4">Belongs to the MAX family.</text>
</comment>
<keyword evidence="10" id="KW-1017">Isopeptide bond</keyword>
<evidence type="ECO:0000256" key="4">
    <source>
        <dbReference type="ARBA" id="ARBA00007628"/>
    </source>
</evidence>
<evidence type="ECO:0000256" key="24">
    <source>
        <dbReference type="ARBA" id="ARBA00023134"/>
    </source>
</evidence>
<feature type="coiled-coil region" evidence="32">
    <location>
        <begin position="639"/>
        <end position="676"/>
    </location>
</feature>
<comment type="catalytic activity">
    <reaction evidence="30">
        <text>GTP + H2O = GDP + phosphate + H(+)</text>
        <dbReference type="Rhea" id="RHEA:19669"/>
        <dbReference type="ChEBI" id="CHEBI:15377"/>
        <dbReference type="ChEBI" id="CHEBI:15378"/>
        <dbReference type="ChEBI" id="CHEBI:37565"/>
        <dbReference type="ChEBI" id="CHEBI:43474"/>
        <dbReference type="ChEBI" id="CHEBI:58189"/>
    </reaction>
    <physiologicalReaction direction="left-to-right" evidence="30">
        <dbReference type="Rhea" id="RHEA:19670"/>
    </physiologicalReaction>
</comment>
<evidence type="ECO:0000256" key="27">
    <source>
        <dbReference type="ARBA" id="ARBA00023163"/>
    </source>
</evidence>
<feature type="transmembrane region" description="Helical" evidence="34">
    <location>
        <begin position="425"/>
        <end position="445"/>
    </location>
</feature>
<keyword evidence="22" id="KW-0805">Transcription regulation</keyword>
<dbReference type="InterPro" id="IPR019956">
    <property type="entry name" value="Ubiquitin_dom"/>
</dbReference>
<keyword evidence="18" id="KW-0269">Exonuclease</keyword>
<organism evidence="38 39">
    <name type="scientific">Tenebrio molitor</name>
    <name type="common">Yellow mealworm beetle</name>
    <dbReference type="NCBI Taxonomy" id="7067"/>
    <lineage>
        <taxon>Eukaryota</taxon>
        <taxon>Metazoa</taxon>
        <taxon>Ecdysozoa</taxon>
        <taxon>Arthropoda</taxon>
        <taxon>Hexapoda</taxon>
        <taxon>Insecta</taxon>
        <taxon>Pterygota</taxon>
        <taxon>Neoptera</taxon>
        <taxon>Endopterygota</taxon>
        <taxon>Coleoptera</taxon>
        <taxon>Polyphaga</taxon>
        <taxon>Cucujiformia</taxon>
        <taxon>Tenebrionidae</taxon>
        <taxon>Tenebrio</taxon>
    </lineage>
</organism>
<evidence type="ECO:0000256" key="8">
    <source>
        <dbReference type="ARBA" id="ARBA00022490"/>
    </source>
</evidence>
<keyword evidence="20" id="KW-0832">Ubl conjugation</keyword>
<dbReference type="InterPro" id="IPR050158">
    <property type="entry name" value="Ubiquitin_ubiquitin-like"/>
</dbReference>
<dbReference type="CDD" id="cd01310">
    <property type="entry name" value="TatD_DNAse"/>
    <property type="match status" value="1"/>
</dbReference>
<reference evidence="38" key="2">
    <citation type="submission" date="2021-08" db="EMBL/GenBank/DDBJ databases">
        <authorList>
            <person name="Eriksson T."/>
        </authorList>
    </citation>
    <scope>NUCLEOTIDE SEQUENCE</scope>
    <source>
        <strain evidence="38">Stoneville</strain>
        <tissue evidence="38">Whole head</tissue>
    </source>
</reference>
<dbReference type="GO" id="GO:0003924">
    <property type="term" value="F:GTPase activity"/>
    <property type="evidence" value="ECO:0007669"/>
    <property type="project" value="InterPro"/>
</dbReference>
<evidence type="ECO:0000256" key="20">
    <source>
        <dbReference type="ARBA" id="ARBA00022843"/>
    </source>
</evidence>
<feature type="region of interest" description="Disordered" evidence="33">
    <location>
        <begin position="676"/>
        <end position="728"/>
    </location>
</feature>
<evidence type="ECO:0000313" key="39">
    <source>
        <dbReference type="Proteomes" id="UP000719412"/>
    </source>
</evidence>
<evidence type="ECO:0000256" key="32">
    <source>
        <dbReference type="SAM" id="Coils"/>
    </source>
</evidence>
<keyword evidence="39" id="KW-1185">Reference proteome</keyword>
<evidence type="ECO:0000256" key="22">
    <source>
        <dbReference type="ARBA" id="ARBA00023015"/>
    </source>
</evidence>
<evidence type="ECO:0000256" key="11">
    <source>
        <dbReference type="ARBA" id="ARBA00022553"/>
    </source>
</evidence>
<dbReference type="Gene3D" id="3.20.20.140">
    <property type="entry name" value="Metal-dependent hydrolases"/>
    <property type="match status" value="1"/>
</dbReference>
<keyword evidence="26" id="KW-0010">Activator</keyword>
<evidence type="ECO:0000256" key="23">
    <source>
        <dbReference type="ARBA" id="ARBA00023125"/>
    </source>
</evidence>
<dbReference type="Gene3D" id="3.40.50.300">
    <property type="entry name" value="P-loop containing nucleotide triphosphate hydrolases"/>
    <property type="match status" value="1"/>
</dbReference>
<dbReference type="SUPFAM" id="SSF52540">
    <property type="entry name" value="P-loop containing nucleoside triphosphate hydrolases"/>
    <property type="match status" value="1"/>
</dbReference>
<evidence type="ECO:0000256" key="31">
    <source>
        <dbReference type="PROSITE-ProRule" id="PRU01052"/>
    </source>
</evidence>
<dbReference type="Pfam" id="PF02841">
    <property type="entry name" value="GBP_C"/>
    <property type="match status" value="1"/>
</dbReference>
<dbReference type="GO" id="GO:0005525">
    <property type="term" value="F:GTP binding"/>
    <property type="evidence" value="ECO:0007669"/>
    <property type="project" value="UniProtKB-KW"/>
</dbReference>
<dbReference type="SUPFAM" id="SSF48340">
    <property type="entry name" value="Interferon-induced guanylate-binding protein 1 (GBP1), C-terminal domain"/>
    <property type="match status" value="1"/>
</dbReference>
<feature type="domain" description="Ubiquitin-like" evidence="35">
    <location>
        <begin position="1753"/>
        <end position="1828"/>
    </location>
</feature>
<comment type="subcellular location">
    <subcellularLocation>
        <location evidence="3">Cytoplasm</location>
    </subcellularLocation>
    <subcellularLocation>
        <location evidence="2">Endoplasmic reticulum membrane</location>
        <topology evidence="2">Multi-pass membrane protein</topology>
    </subcellularLocation>
    <subcellularLocation>
        <location evidence="1">Nucleus</location>
    </subcellularLocation>
</comment>
<gene>
    <name evidence="38" type="ORF">GEV33_010498</name>
</gene>
<accession>A0A8J6HCT6</accession>
<dbReference type="FunFam" id="3.10.20.90:FF:000158">
    <property type="entry name" value="Polyubiquitin 5"/>
    <property type="match status" value="10"/>
</dbReference>
<dbReference type="InterPro" id="IPR032466">
    <property type="entry name" value="Metal_Hydrolase"/>
</dbReference>
<feature type="transmembrane region" description="Helical" evidence="34">
    <location>
        <begin position="452"/>
        <end position="470"/>
    </location>
</feature>
<evidence type="ECO:0000259" key="36">
    <source>
        <dbReference type="PROSITE" id="PS50888"/>
    </source>
</evidence>
<keyword evidence="8" id="KW-0963">Cytoplasm</keyword>
<evidence type="ECO:0000256" key="7">
    <source>
        <dbReference type="ARBA" id="ARBA00017633"/>
    </source>
</evidence>
<feature type="compositionally biased region" description="Low complexity" evidence="33">
    <location>
        <begin position="577"/>
        <end position="588"/>
    </location>
</feature>
<evidence type="ECO:0000256" key="29">
    <source>
        <dbReference type="ARBA" id="ARBA00029944"/>
    </source>
</evidence>
<feature type="compositionally biased region" description="Acidic residues" evidence="33">
    <location>
        <begin position="553"/>
        <end position="568"/>
    </location>
</feature>
<evidence type="ECO:0000256" key="16">
    <source>
        <dbReference type="ARBA" id="ARBA00022801"/>
    </source>
</evidence>
<dbReference type="CDD" id="cd11406">
    <property type="entry name" value="bHLHzip_Max"/>
    <property type="match status" value="1"/>
</dbReference>
<dbReference type="InterPro" id="IPR027417">
    <property type="entry name" value="P-loop_NTPase"/>
</dbReference>
<dbReference type="Pfam" id="PF02263">
    <property type="entry name" value="GBP"/>
    <property type="match status" value="1"/>
</dbReference>
<dbReference type="CDD" id="cd01803">
    <property type="entry name" value="Ubl_ubiquitin"/>
    <property type="match status" value="10"/>
</dbReference>
<reference evidence="38" key="1">
    <citation type="journal article" date="2020" name="J Insects Food Feed">
        <title>The yellow mealworm (Tenebrio molitor) genome: a resource for the emerging insects as food and feed industry.</title>
        <authorList>
            <person name="Eriksson T."/>
            <person name="Andere A."/>
            <person name="Kelstrup H."/>
            <person name="Emery V."/>
            <person name="Picard C."/>
        </authorList>
    </citation>
    <scope>NUCLEOTIDE SEQUENCE</scope>
    <source>
        <strain evidence="38">Stoneville</strain>
        <tissue evidence="38">Whole head</tissue>
    </source>
</reference>
<evidence type="ECO:0000256" key="21">
    <source>
        <dbReference type="ARBA" id="ARBA00022989"/>
    </source>
</evidence>
<dbReference type="GO" id="GO:0004527">
    <property type="term" value="F:exonuclease activity"/>
    <property type="evidence" value="ECO:0007669"/>
    <property type="project" value="UniProtKB-KW"/>
</dbReference>
<name>A0A8J6HCT6_TENMO</name>
<dbReference type="InterPro" id="IPR029071">
    <property type="entry name" value="Ubiquitin-like_domsf"/>
</dbReference>
<dbReference type="GO" id="GO:0005634">
    <property type="term" value="C:nucleus"/>
    <property type="evidence" value="ECO:0007669"/>
    <property type="project" value="UniProtKB-SubCell"/>
</dbReference>
<dbReference type="PRINTS" id="PR00348">
    <property type="entry name" value="UBIQUITIN"/>
</dbReference>
<evidence type="ECO:0000256" key="18">
    <source>
        <dbReference type="ARBA" id="ARBA00022839"/>
    </source>
</evidence>
<keyword evidence="21 34" id="KW-1133">Transmembrane helix</keyword>
<dbReference type="InterPro" id="IPR030386">
    <property type="entry name" value="G_GB1_RHD3_dom"/>
</dbReference>
<keyword evidence="32" id="KW-0175">Coiled coil</keyword>
<evidence type="ECO:0000256" key="17">
    <source>
        <dbReference type="ARBA" id="ARBA00022824"/>
    </source>
</evidence>
<feature type="domain" description="Ubiquitin-like" evidence="35">
    <location>
        <begin position="1221"/>
        <end position="1296"/>
    </location>
</feature>
<feature type="domain" description="Ubiquitin-like" evidence="35">
    <location>
        <begin position="1449"/>
        <end position="1524"/>
    </location>
</feature>
<dbReference type="PROSITE" id="PS50888">
    <property type="entry name" value="BHLH"/>
    <property type="match status" value="1"/>
</dbReference>
<dbReference type="SUPFAM" id="SSF51556">
    <property type="entry name" value="Metallo-dependent hydrolases"/>
    <property type="match status" value="1"/>
</dbReference>
<keyword evidence="28" id="KW-0539">Nucleus</keyword>
<evidence type="ECO:0000256" key="26">
    <source>
        <dbReference type="ARBA" id="ARBA00023159"/>
    </source>
</evidence>
<evidence type="ECO:0000256" key="2">
    <source>
        <dbReference type="ARBA" id="ARBA00004477"/>
    </source>
</evidence>
<dbReference type="PANTHER" id="PTHR10666">
    <property type="entry name" value="UBIQUITIN"/>
    <property type="match status" value="1"/>
</dbReference>
<dbReference type="SUPFAM" id="SSF47459">
    <property type="entry name" value="HLH, helix-loop-helix DNA-binding domain"/>
    <property type="match status" value="1"/>
</dbReference>
<dbReference type="Gene3D" id="4.10.280.10">
    <property type="entry name" value="Helix-loop-helix DNA-binding domain"/>
    <property type="match status" value="1"/>
</dbReference>
<dbReference type="InterPro" id="IPR036543">
    <property type="entry name" value="Guanylate-bd_C_sf"/>
</dbReference>
<comment type="similarity">
    <text evidence="5">Belongs to the ubiquitin family.</text>
</comment>
<dbReference type="Pfam" id="PF00010">
    <property type="entry name" value="HLH"/>
    <property type="match status" value="1"/>
</dbReference>
<dbReference type="SMART" id="SM00353">
    <property type="entry name" value="HLH"/>
    <property type="match status" value="1"/>
</dbReference>
<evidence type="ECO:0000256" key="34">
    <source>
        <dbReference type="SAM" id="Phobius"/>
    </source>
</evidence>
<evidence type="ECO:0000259" key="35">
    <source>
        <dbReference type="PROSITE" id="PS50053"/>
    </source>
</evidence>
<evidence type="ECO:0000256" key="3">
    <source>
        <dbReference type="ARBA" id="ARBA00004496"/>
    </source>
</evidence>
<dbReference type="GO" id="GO:0005789">
    <property type="term" value="C:endoplasmic reticulum membrane"/>
    <property type="evidence" value="ECO:0007669"/>
    <property type="project" value="UniProtKB-SubCell"/>
</dbReference>
<dbReference type="GO" id="GO:0046983">
    <property type="term" value="F:protein dimerization activity"/>
    <property type="evidence" value="ECO:0007669"/>
    <property type="project" value="InterPro"/>
</dbReference>
<sequence length="1829" mass="206823">MKPHAVPIVLANNDHTFTLDEAALKKVLLRDEIKDRYVVVISVAGAFRHGKSFLLDFFLRYLKSKYVLKQNTSDWLGSDDTPLEGFSWRGGSERDTTGILMWSEVFLTELLTGEKVAIVLLDTQGTWDSKSTVRECATIFALSTMISSVQIYNLSSNIQEDDLQHLQLFTEYGRLALEDSGKTPFQRLQFLVRDWRFPYEAPYGAVGGQKILKKRLAINENSHPELESLRKHIKSLFSEIACFLMPHPGIKVATSPTFDGRLEEIDSEFKENLKILVPMLLAPENLVLKRINGQTVKGRDLVQYFKSYMQIYKGNELPEPKSMLVATAEANNLSAVADAKETYVGLMEEICGGNKPYLNTATMESEHRKVKDKAIHQFQSKRKMGGDEFSEKYKEQLEKDLEETFNQFKAHNESKNIFKAARTPAVFFALAVICYISSGIFGLFGAYTIANVFNTVMALSFLTLAMWAYIRYSGEFREVGLHIDEIANLIWENSMKPVVQTYVENEYTQSNVRLKAPRNHVFLLPPENLKLGRGYLRWFYASEVPNCVPITMSDDDRDIDVESDEGDDSDSRQPTPSRQSSGSQYYSQAEKRAHHNALERKRRDHIKDSFSSLRDSVPALNGEKVASRAQILKKAAEYIVFMRKKNHSHQQDIEDLKRQNNLLEAQIRTLEKAKTTGSFGVESSDGKDSTYNETESDTSDMEGAVQPRRPKKLKKMATNEDNQNSTNNKTMEQCYENYILVDVGANLTNKKYSRDLESVIQRARDSGVQKIMVTGTSVKSSKEALRLTRIYPGTLYSTAGIHPHDAKSYTDESWNELKIVASNPECVAVGECGLDYNRNFSEPSEQRQVFRKHIELAIEINKPLFVHERDGHDDLLEILDQYKGRLPPVLIHCFTGTAEQALTYLSRGFYIGLTGYLCKDKSDVGVRKLLVDGSIPLDRLVVETDAPFMYPNTRASKLPLHVKDGLTERSITFLHRYCTFQRNEPCSLPAIVEMIAAFMNKKPEDVALATSFNALKLFGLSQVRWFQDYKEVGENVVIKALSQFASPYCPCKSKLISDNDKCLFKATKMQIFVKTLTGKTITLEVEPSDTIENVKAKIQDKEGIPPDQQRLIFAGKQLEDGRTLSDYNIQKESTLHLVLRLRGGMQIFVKTLTGKTITLEVEPSDTIENVKAKIQDKEGIPPDQQRLIFAGKQLEDGRTLSDYNIQKESTLHLVLRLRGGMQIFVKTLTGKTITLEVEPSDTIENVKAKIQDKEGIPPDQQRLIFAGKQLEDGRTLSDYNIQKESTLHLVLRLRGGMQIFVKTLTGKTITLEVEPSDTIENVKAKIQDKEGIPPDQQRLIFAGKQLEDGRTLSDYNIQKESTLHLVLRLRGGMQIFVKTLTGKTITLEVEPSDTIENVKAKIQDKEGIPPDQQRLIFAGKQLEDGRTLSDYNIQKESTLHLVLRLRGGMQIFVKTLTGKTITLEVEPSDTIENVKAKIQDKEGIPPDQQRLIFAGKQLEDGRTLSDYNIQKESTLHLVLRLRGGMQIFVKTLTGKTITLEVEPSDTIENVKAKIQDKEGIPPDQQRLIFAGKQLEDGRTLSDYNIQKESTLHLVLRLRGGMQIFVKTLTGKTITLEVEPSDTIENVKAKIQDKEGIPPDQQRLIFAGKQLEDGRTLSDYNIQKESTLHLVLRLRGGMQIFVKTLTGKTITLEVEPSDTIENVKAKIQDKEGIPPDQQRLIFAGKQLEDGRTLSDYNIQKESTLHLVLRLRGGMQIFVKTLTGKTITLEVEPSDTIENVKAKIQDKEGIPPDQQRLIFAGKQLEDGRTLSDYNIQKESTLHLVLRLRGGQ</sequence>
<evidence type="ECO:0000256" key="9">
    <source>
        <dbReference type="ARBA" id="ARBA00022491"/>
    </source>
</evidence>
<evidence type="ECO:0000256" key="30">
    <source>
        <dbReference type="ARBA" id="ARBA00049117"/>
    </source>
</evidence>
<dbReference type="InterPro" id="IPR003191">
    <property type="entry name" value="Guanylate-bd/ATL_C"/>
</dbReference>
<dbReference type="Gene3D" id="1.20.58.420">
    <property type="entry name" value="AHSP"/>
    <property type="match status" value="1"/>
</dbReference>
<comment type="caution">
    <text evidence="38">The sequence shown here is derived from an EMBL/GenBank/DDBJ whole genome shotgun (WGS) entry which is preliminary data.</text>
</comment>
<dbReference type="Proteomes" id="UP000719412">
    <property type="component" value="Unassembled WGS sequence"/>
</dbReference>
<dbReference type="Pfam" id="PF00240">
    <property type="entry name" value="ubiquitin"/>
    <property type="match status" value="10"/>
</dbReference>
<dbReference type="SUPFAM" id="SSF54236">
    <property type="entry name" value="Ubiquitin-like"/>
    <property type="match status" value="10"/>
</dbReference>
<keyword evidence="14" id="KW-0479">Metal-binding</keyword>
<dbReference type="GO" id="GO:0003677">
    <property type="term" value="F:DNA binding"/>
    <property type="evidence" value="ECO:0007669"/>
    <property type="project" value="UniProtKB-KW"/>
</dbReference>
<keyword evidence="17" id="KW-0256">Endoplasmic reticulum</keyword>
<dbReference type="PROSITE" id="PS50053">
    <property type="entry name" value="UBIQUITIN_2"/>
    <property type="match status" value="10"/>
</dbReference>
<evidence type="ECO:0000256" key="12">
    <source>
        <dbReference type="ARBA" id="ARBA00022692"/>
    </source>
</evidence>
<keyword evidence="15" id="KW-0547">Nucleotide-binding</keyword>
<evidence type="ECO:0000256" key="1">
    <source>
        <dbReference type="ARBA" id="ARBA00004123"/>
    </source>
</evidence>
<feature type="domain" description="GB1/RHD3-type G" evidence="37">
    <location>
        <begin position="35"/>
        <end position="285"/>
    </location>
</feature>
<dbReference type="Gene3D" id="3.10.20.90">
    <property type="entry name" value="Phosphatidylinositol 3-kinase Catalytic Subunit, Chain A, domain 1"/>
    <property type="match status" value="10"/>
</dbReference>
<dbReference type="CDD" id="cd01851">
    <property type="entry name" value="GBP"/>
    <property type="match status" value="1"/>
</dbReference>
<protein>
    <recommendedName>
        <fullName evidence="7">Protein max</fullName>
    </recommendedName>
    <alternativeName>
        <fullName evidence="29">Myc-associated factor X</fullName>
    </alternativeName>
</protein>
<comment type="similarity">
    <text evidence="31">Belongs to the TRAFAC class dynamin-like GTPase superfamily. GB1/RHD3 GTPase family.</text>
</comment>
<keyword evidence="13" id="KW-0540">Nuclease</keyword>
<dbReference type="Pfam" id="PF01026">
    <property type="entry name" value="TatD_DNase"/>
    <property type="match status" value="1"/>
</dbReference>
<feature type="domain" description="Ubiquitin-like" evidence="35">
    <location>
        <begin position="1525"/>
        <end position="1600"/>
    </location>
</feature>
<dbReference type="PROSITE" id="PS00299">
    <property type="entry name" value="UBIQUITIN_1"/>
    <property type="match status" value="10"/>
</dbReference>
<feature type="domain" description="Ubiquitin-like" evidence="35">
    <location>
        <begin position="1677"/>
        <end position="1752"/>
    </location>
</feature>
<keyword evidence="9" id="KW-0678">Repressor</keyword>
<dbReference type="InterPro" id="IPR011598">
    <property type="entry name" value="bHLH_dom"/>
</dbReference>
<dbReference type="InterPro" id="IPR001130">
    <property type="entry name" value="TatD-like"/>
</dbReference>
<keyword evidence="24" id="KW-0342">GTP-binding</keyword>
<evidence type="ECO:0000313" key="38">
    <source>
        <dbReference type="EMBL" id="KAH0812295.1"/>
    </source>
</evidence>
<evidence type="ECO:0000256" key="15">
    <source>
        <dbReference type="ARBA" id="ARBA00022741"/>
    </source>
</evidence>
<evidence type="ECO:0000256" key="28">
    <source>
        <dbReference type="ARBA" id="ARBA00023242"/>
    </source>
</evidence>
<dbReference type="GO" id="GO:0046872">
    <property type="term" value="F:metal ion binding"/>
    <property type="evidence" value="ECO:0007669"/>
    <property type="project" value="UniProtKB-KW"/>
</dbReference>
<dbReference type="FunFam" id="3.40.50.300:FF:004169">
    <property type="entry name" value="Atlastin 3"/>
    <property type="match status" value="1"/>
</dbReference>
<feature type="domain" description="Ubiquitin-like" evidence="35">
    <location>
        <begin position="1297"/>
        <end position="1372"/>
    </location>
</feature>
<evidence type="ECO:0000256" key="19">
    <source>
        <dbReference type="ARBA" id="ARBA00022842"/>
    </source>
</evidence>
<dbReference type="FunFam" id="1.20.58.420:FF:000001">
    <property type="entry name" value="Atlastin-1 isoform 1"/>
    <property type="match status" value="1"/>
</dbReference>
<dbReference type="PROSITE" id="PS51715">
    <property type="entry name" value="G_GB1_RHD3"/>
    <property type="match status" value="1"/>
</dbReference>
<evidence type="ECO:0000256" key="14">
    <source>
        <dbReference type="ARBA" id="ARBA00022723"/>
    </source>
</evidence>